<gene>
    <name evidence="1" type="ORF">DPMN_114700</name>
</gene>
<comment type="caution">
    <text evidence="1">The sequence shown here is derived from an EMBL/GenBank/DDBJ whole genome shotgun (WGS) entry which is preliminary data.</text>
</comment>
<dbReference type="Gene3D" id="3.40.50.1010">
    <property type="entry name" value="5'-nuclease"/>
    <property type="match status" value="1"/>
</dbReference>
<proteinExistence type="predicted"/>
<sequence>MLEKSDRLLRFKNVNGKNVSVVREVYRRDDIPCQSTLCIGDCTNTSAKTG</sequence>
<reference evidence="1" key="1">
    <citation type="journal article" date="2019" name="bioRxiv">
        <title>The Genome of the Zebra Mussel, Dreissena polymorpha: A Resource for Invasive Species Research.</title>
        <authorList>
            <person name="McCartney M.A."/>
            <person name="Auch B."/>
            <person name="Kono T."/>
            <person name="Mallez S."/>
            <person name="Zhang Y."/>
            <person name="Obille A."/>
            <person name="Becker A."/>
            <person name="Abrahante J.E."/>
            <person name="Garbe J."/>
            <person name="Badalamenti J.P."/>
            <person name="Herman A."/>
            <person name="Mangelson H."/>
            <person name="Liachko I."/>
            <person name="Sullivan S."/>
            <person name="Sone E.D."/>
            <person name="Koren S."/>
            <person name="Silverstein K.A.T."/>
            <person name="Beckman K.B."/>
            <person name="Gohl D.M."/>
        </authorList>
    </citation>
    <scope>NUCLEOTIDE SEQUENCE</scope>
    <source>
        <strain evidence="1">Duluth1</strain>
        <tissue evidence="1">Whole animal</tissue>
    </source>
</reference>
<dbReference type="EMBL" id="JAIWYP010000004">
    <property type="protein sequence ID" value="KAH3841241.1"/>
    <property type="molecule type" value="Genomic_DNA"/>
</dbReference>
<protein>
    <submittedName>
        <fullName evidence="1">Uncharacterized protein</fullName>
    </submittedName>
</protein>
<evidence type="ECO:0000313" key="2">
    <source>
        <dbReference type="Proteomes" id="UP000828390"/>
    </source>
</evidence>
<evidence type="ECO:0000313" key="1">
    <source>
        <dbReference type="EMBL" id="KAH3841241.1"/>
    </source>
</evidence>
<keyword evidence="2" id="KW-1185">Reference proteome</keyword>
<accession>A0A9D4KLH4</accession>
<name>A0A9D4KLH4_DREPO</name>
<dbReference type="Proteomes" id="UP000828390">
    <property type="component" value="Unassembled WGS sequence"/>
</dbReference>
<organism evidence="1 2">
    <name type="scientific">Dreissena polymorpha</name>
    <name type="common">Zebra mussel</name>
    <name type="synonym">Mytilus polymorpha</name>
    <dbReference type="NCBI Taxonomy" id="45954"/>
    <lineage>
        <taxon>Eukaryota</taxon>
        <taxon>Metazoa</taxon>
        <taxon>Spiralia</taxon>
        <taxon>Lophotrochozoa</taxon>
        <taxon>Mollusca</taxon>
        <taxon>Bivalvia</taxon>
        <taxon>Autobranchia</taxon>
        <taxon>Heteroconchia</taxon>
        <taxon>Euheterodonta</taxon>
        <taxon>Imparidentia</taxon>
        <taxon>Neoheterodontei</taxon>
        <taxon>Myida</taxon>
        <taxon>Dreissenoidea</taxon>
        <taxon>Dreissenidae</taxon>
        <taxon>Dreissena</taxon>
    </lineage>
</organism>
<reference evidence="1" key="2">
    <citation type="submission" date="2020-11" db="EMBL/GenBank/DDBJ databases">
        <authorList>
            <person name="McCartney M.A."/>
            <person name="Auch B."/>
            <person name="Kono T."/>
            <person name="Mallez S."/>
            <person name="Becker A."/>
            <person name="Gohl D.M."/>
            <person name="Silverstein K.A.T."/>
            <person name="Koren S."/>
            <person name="Bechman K.B."/>
            <person name="Herman A."/>
            <person name="Abrahante J.E."/>
            <person name="Garbe J."/>
        </authorList>
    </citation>
    <scope>NUCLEOTIDE SEQUENCE</scope>
    <source>
        <strain evidence="1">Duluth1</strain>
        <tissue evidence="1">Whole animal</tissue>
    </source>
</reference>
<dbReference type="AlphaFoldDB" id="A0A9D4KLH4"/>